<feature type="domain" description="DHHA1" evidence="7">
    <location>
        <begin position="349"/>
        <end position="439"/>
    </location>
</feature>
<dbReference type="InterPro" id="IPR003156">
    <property type="entry name" value="DHHA1_dom"/>
</dbReference>
<sequence length="566" mass="63575">MNRGIQLKNRWIYPKVEKKLNIKEIPEVVQAILSNRGYTTKEEMEEFLNCDINSLLDTSLMKDADKGADLIISAIKNNEGITIVGDYDCDGVCSTAFGMITLKKLGADVNYYVNDRFIDGYGINKNGVDCILKQFPNTNLILTCDNGIAANEAIDYAKGKGLTVVITDHHEPGEKIPAADAVIDPKQKDDTYPFKGLCGAGVLFKLMLLVYKKLNVNINKVYWHMDIVALATVGDVVPLVGENRIIVQKGLTIINNNPSPVFKMFKEICDVKTEVNSHFVMGFIYVPMINAIGRIVGKTNKAIDLFLINNKQQIIECINFLKEVNETRKSMTEQQYSTAEKIVENDELKNVLVVYDKSFHEGIIGLIAGRLKEKYNRPTIVFTDSEEGLLKGSGRSIDGFNLKDELDKISHLTVGHGGHAKAAGLTIKKANLSEFAETIVALGEENLTEENFVKTYQVDYVLDPDNVYDDICTELKMLEPYGEGFPKPNIVLDNFEITGQPFYMGKEKQHIKFRGKMLNVLMWNEAEEYKRIGEPNKLTILGFPETNTFNNVTSVQFTCKDYQVSY</sequence>
<dbReference type="PANTHER" id="PTHR30255:SF2">
    <property type="entry name" value="SINGLE-STRANDED-DNA-SPECIFIC EXONUCLEASE RECJ"/>
    <property type="match status" value="1"/>
</dbReference>
<evidence type="ECO:0000256" key="4">
    <source>
        <dbReference type="ARBA" id="ARBA00022801"/>
    </source>
</evidence>
<evidence type="ECO:0000259" key="6">
    <source>
        <dbReference type="Pfam" id="PF01368"/>
    </source>
</evidence>
<dbReference type="InterPro" id="IPR004610">
    <property type="entry name" value="RecJ"/>
</dbReference>
<dbReference type="InterPro" id="IPR051673">
    <property type="entry name" value="SSDNA_exonuclease_RecJ"/>
</dbReference>
<evidence type="ECO:0000259" key="7">
    <source>
        <dbReference type="Pfam" id="PF02272"/>
    </source>
</evidence>
<dbReference type="InterPro" id="IPR038763">
    <property type="entry name" value="DHH_sf"/>
</dbReference>
<name>A0A644WXB5_9ZZZZ</name>
<dbReference type="GO" id="GO:0008409">
    <property type="term" value="F:5'-3' exonuclease activity"/>
    <property type="evidence" value="ECO:0007669"/>
    <property type="project" value="InterPro"/>
</dbReference>
<dbReference type="GO" id="GO:0006281">
    <property type="term" value="P:DNA repair"/>
    <property type="evidence" value="ECO:0007669"/>
    <property type="project" value="InterPro"/>
</dbReference>
<dbReference type="InterPro" id="IPR041122">
    <property type="entry name" value="RecJ_OB"/>
</dbReference>
<evidence type="ECO:0000256" key="2">
    <source>
        <dbReference type="ARBA" id="ARBA00019841"/>
    </source>
</evidence>
<evidence type="ECO:0000256" key="1">
    <source>
        <dbReference type="ARBA" id="ARBA00005915"/>
    </source>
</evidence>
<evidence type="ECO:0000313" key="9">
    <source>
        <dbReference type="EMBL" id="MPM08550.1"/>
    </source>
</evidence>
<keyword evidence="4 9" id="KW-0378">Hydrolase</keyword>
<keyword evidence="3" id="KW-0540">Nuclease</keyword>
<dbReference type="NCBIfam" id="TIGR00644">
    <property type="entry name" value="recJ"/>
    <property type="match status" value="1"/>
</dbReference>
<accession>A0A644WXB5</accession>
<dbReference type="Gene3D" id="3.10.310.30">
    <property type="match status" value="1"/>
</dbReference>
<keyword evidence="5 9" id="KW-0269">Exonuclease</keyword>
<dbReference type="Pfam" id="PF01368">
    <property type="entry name" value="DHH"/>
    <property type="match status" value="1"/>
</dbReference>
<dbReference type="InterPro" id="IPR001667">
    <property type="entry name" value="DDH_dom"/>
</dbReference>
<dbReference type="Pfam" id="PF17768">
    <property type="entry name" value="RecJ_OB"/>
    <property type="match status" value="1"/>
</dbReference>
<dbReference type="PANTHER" id="PTHR30255">
    <property type="entry name" value="SINGLE-STRANDED-DNA-SPECIFIC EXONUCLEASE RECJ"/>
    <property type="match status" value="1"/>
</dbReference>
<organism evidence="9">
    <name type="scientific">bioreactor metagenome</name>
    <dbReference type="NCBI Taxonomy" id="1076179"/>
    <lineage>
        <taxon>unclassified sequences</taxon>
        <taxon>metagenomes</taxon>
        <taxon>ecological metagenomes</taxon>
    </lineage>
</organism>
<feature type="domain" description="DDH" evidence="6">
    <location>
        <begin position="81"/>
        <end position="231"/>
    </location>
</feature>
<evidence type="ECO:0000256" key="5">
    <source>
        <dbReference type="ARBA" id="ARBA00022839"/>
    </source>
</evidence>
<evidence type="ECO:0000259" key="8">
    <source>
        <dbReference type="Pfam" id="PF17768"/>
    </source>
</evidence>
<dbReference type="GO" id="GO:0003676">
    <property type="term" value="F:nucleic acid binding"/>
    <property type="evidence" value="ECO:0007669"/>
    <property type="project" value="InterPro"/>
</dbReference>
<comment type="caution">
    <text evidence="9">The sequence shown here is derived from an EMBL/GenBank/DDBJ whole genome shotgun (WGS) entry which is preliminary data.</text>
</comment>
<dbReference type="Pfam" id="PF02272">
    <property type="entry name" value="DHHA1"/>
    <property type="match status" value="1"/>
</dbReference>
<gene>
    <name evidence="9" type="primary">recJ_13</name>
    <name evidence="9" type="ORF">SDC9_54863</name>
</gene>
<dbReference type="SUPFAM" id="SSF64182">
    <property type="entry name" value="DHH phosphoesterases"/>
    <property type="match status" value="1"/>
</dbReference>
<dbReference type="Gene3D" id="3.90.1640.30">
    <property type="match status" value="1"/>
</dbReference>
<feature type="domain" description="RecJ OB" evidence="8">
    <location>
        <begin position="458"/>
        <end position="561"/>
    </location>
</feature>
<evidence type="ECO:0000256" key="3">
    <source>
        <dbReference type="ARBA" id="ARBA00022722"/>
    </source>
</evidence>
<comment type="similarity">
    <text evidence="1">Belongs to the RecJ family.</text>
</comment>
<reference evidence="9" key="1">
    <citation type="submission" date="2019-08" db="EMBL/GenBank/DDBJ databases">
        <authorList>
            <person name="Kucharzyk K."/>
            <person name="Murdoch R.W."/>
            <person name="Higgins S."/>
            <person name="Loffler F."/>
        </authorList>
    </citation>
    <scope>NUCLEOTIDE SEQUENCE</scope>
</reference>
<dbReference type="EMBL" id="VSSQ01001462">
    <property type="protein sequence ID" value="MPM08550.1"/>
    <property type="molecule type" value="Genomic_DNA"/>
</dbReference>
<dbReference type="GO" id="GO:0006310">
    <property type="term" value="P:DNA recombination"/>
    <property type="evidence" value="ECO:0007669"/>
    <property type="project" value="InterPro"/>
</dbReference>
<dbReference type="AlphaFoldDB" id="A0A644WXB5"/>
<protein>
    <recommendedName>
        <fullName evidence="2">Single-stranded-DNA-specific exonuclease RecJ</fullName>
    </recommendedName>
</protein>
<proteinExistence type="inferred from homology"/>